<proteinExistence type="predicted"/>
<comment type="caution">
    <text evidence="2">The sequence shown here is derived from an EMBL/GenBank/DDBJ whole genome shotgun (WGS) entry which is preliminary data.</text>
</comment>
<accession>A0A1Q5U1X5</accession>
<reference evidence="2 3" key="1">
    <citation type="submission" date="2016-10" db="EMBL/GenBank/DDBJ databases">
        <title>Genome sequence of the ascomycete fungus Penicillium subrubescens.</title>
        <authorList>
            <person name="De Vries R.P."/>
            <person name="Peng M."/>
            <person name="Dilokpimol A."/>
            <person name="Hilden K."/>
            <person name="Makela M.R."/>
            <person name="Grigoriev I."/>
            <person name="Riley R."/>
            <person name="Granchi Z."/>
        </authorList>
    </citation>
    <scope>NUCLEOTIDE SEQUENCE [LARGE SCALE GENOMIC DNA]</scope>
    <source>
        <strain evidence="2 3">CBS 132785</strain>
    </source>
</reference>
<organism evidence="2 3">
    <name type="scientific">Penicillium subrubescens</name>
    <dbReference type="NCBI Taxonomy" id="1316194"/>
    <lineage>
        <taxon>Eukaryota</taxon>
        <taxon>Fungi</taxon>
        <taxon>Dikarya</taxon>
        <taxon>Ascomycota</taxon>
        <taxon>Pezizomycotina</taxon>
        <taxon>Eurotiomycetes</taxon>
        <taxon>Eurotiomycetidae</taxon>
        <taxon>Eurotiales</taxon>
        <taxon>Aspergillaceae</taxon>
        <taxon>Penicillium</taxon>
    </lineage>
</organism>
<feature type="region of interest" description="Disordered" evidence="1">
    <location>
        <begin position="145"/>
        <end position="164"/>
    </location>
</feature>
<dbReference type="AlphaFoldDB" id="A0A1Q5U1X5"/>
<feature type="region of interest" description="Disordered" evidence="1">
    <location>
        <begin position="187"/>
        <end position="216"/>
    </location>
</feature>
<name>A0A1Q5U1X5_9EURO</name>
<sequence length="216" mass="22651">MSSIDPTASTTPTNFVGWSISAENTRPVTCNENLPWATSDTYAGCAYETGDTTTFITSCYRGSVVYSGSTTSCDNTAYSCEAFQIFETEGDSVPAWTMYNCVSDWYTLNLYRFLTGISTDTASLTSPASTDAGTITAASTTFATATSSSSPTWDPTPIDNSGSTSLSGGAIAGIAVGSVAGVLLLPQSPPPWDKPELAADTGPPTTPYRQTLHEME</sequence>
<evidence type="ECO:0000256" key="1">
    <source>
        <dbReference type="SAM" id="MobiDB-lite"/>
    </source>
</evidence>
<gene>
    <name evidence="2" type="ORF">PENSUB_6478</name>
</gene>
<evidence type="ECO:0000313" key="3">
    <source>
        <dbReference type="Proteomes" id="UP000186955"/>
    </source>
</evidence>
<dbReference type="EMBL" id="MNBE01000598">
    <property type="protein sequence ID" value="OKP06488.1"/>
    <property type="molecule type" value="Genomic_DNA"/>
</dbReference>
<protein>
    <submittedName>
        <fullName evidence="2">Uncharacterized protein</fullName>
    </submittedName>
</protein>
<dbReference type="Proteomes" id="UP000186955">
    <property type="component" value="Unassembled WGS sequence"/>
</dbReference>
<dbReference type="STRING" id="1316194.A0A1Q5U1X5"/>
<evidence type="ECO:0000313" key="2">
    <source>
        <dbReference type="EMBL" id="OKP06488.1"/>
    </source>
</evidence>
<keyword evidence="3" id="KW-1185">Reference proteome</keyword>